<dbReference type="EMBL" id="VPFL01000006">
    <property type="protein sequence ID" value="TXF12376.1"/>
    <property type="molecule type" value="Genomic_DNA"/>
</dbReference>
<dbReference type="FunCoup" id="A0A5C7ELG0">
    <property type="interactions" value="119"/>
</dbReference>
<accession>A0A5C7ELG0</accession>
<dbReference type="Proteomes" id="UP000321201">
    <property type="component" value="Unassembled WGS sequence"/>
</dbReference>
<comment type="caution">
    <text evidence="3">The sequence shown here is derived from an EMBL/GenBank/DDBJ whole genome shotgun (WGS) entry which is preliminary data.</text>
</comment>
<dbReference type="GO" id="GO:0016020">
    <property type="term" value="C:membrane"/>
    <property type="evidence" value="ECO:0007669"/>
    <property type="project" value="InterPro"/>
</dbReference>
<dbReference type="Pfam" id="PF04333">
    <property type="entry name" value="MlaA"/>
    <property type="match status" value="1"/>
</dbReference>
<dbReference type="InParanoid" id="A0A5C7ELG0"/>
<dbReference type="GO" id="GO:0120010">
    <property type="term" value="P:intermembrane phospholipid transfer"/>
    <property type="evidence" value="ECO:0007669"/>
    <property type="project" value="TreeGrafter"/>
</dbReference>
<dbReference type="OrthoDB" id="9785326at2"/>
<keyword evidence="2" id="KW-0732">Signal</keyword>
<keyword evidence="4" id="KW-1185">Reference proteome</keyword>
<dbReference type="PANTHER" id="PTHR30035">
    <property type="entry name" value="LIPOPROTEIN VACJ-RELATED"/>
    <property type="match status" value="1"/>
</dbReference>
<dbReference type="AlphaFoldDB" id="A0A5C7ELG0"/>
<keyword evidence="3" id="KW-0449">Lipoprotein</keyword>
<evidence type="ECO:0000256" key="1">
    <source>
        <dbReference type="ARBA" id="ARBA00010634"/>
    </source>
</evidence>
<organism evidence="3 4">
    <name type="scientific">Pelomicrobium methylotrophicum</name>
    <dbReference type="NCBI Taxonomy" id="2602750"/>
    <lineage>
        <taxon>Bacteria</taxon>
        <taxon>Pseudomonadati</taxon>
        <taxon>Pseudomonadota</taxon>
        <taxon>Hydrogenophilia</taxon>
        <taxon>Hydrogenophilia incertae sedis</taxon>
        <taxon>Pelomicrobium</taxon>
    </lineage>
</organism>
<dbReference type="PRINTS" id="PR01805">
    <property type="entry name" value="VACJLIPOPROT"/>
</dbReference>
<evidence type="ECO:0000313" key="3">
    <source>
        <dbReference type="EMBL" id="TXF12376.1"/>
    </source>
</evidence>
<dbReference type="InterPro" id="IPR007428">
    <property type="entry name" value="MlaA"/>
</dbReference>
<proteinExistence type="inferred from homology"/>
<reference evidence="3 4" key="1">
    <citation type="submission" date="2019-08" db="EMBL/GenBank/DDBJ databases">
        <title>Pelomicrobium methylotrophicum gen. nov., sp. nov. a moderately thermophilic, facultatively anaerobic, lithoautotrophic and methylotrophic bacterium isolated from a terrestrial mud volcano.</title>
        <authorList>
            <person name="Slobodkina G.B."/>
            <person name="Merkel A.Y."/>
            <person name="Slobodkin A.I."/>
        </authorList>
    </citation>
    <scope>NUCLEOTIDE SEQUENCE [LARGE SCALE GENOMIC DNA]</scope>
    <source>
        <strain evidence="3 4">SM250</strain>
    </source>
</reference>
<name>A0A5C7ELG0_9PROT</name>
<dbReference type="PANTHER" id="PTHR30035:SF3">
    <property type="entry name" value="INTERMEMBRANE PHOSPHOLIPID TRANSPORT SYSTEM LIPOPROTEIN MLAA"/>
    <property type="match status" value="1"/>
</dbReference>
<evidence type="ECO:0000256" key="2">
    <source>
        <dbReference type="ARBA" id="ARBA00022729"/>
    </source>
</evidence>
<evidence type="ECO:0000313" key="4">
    <source>
        <dbReference type="Proteomes" id="UP000321201"/>
    </source>
</evidence>
<gene>
    <name evidence="3" type="ORF">FR698_05815</name>
</gene>
<protein>
    <submittedName>
        <fullName evidence="3">VacJ family lipoprotein</fullName>
    </submittedName>
</protein>
<comment type="similarity">
    <text evidence="1">Belongs to the MlaA family.</text>
</comment>
<sequence>MHPCPVVARLERRGKTAIAIIGGRKQEKETFMPPSAFLRLVGLAVLLALSGCATAPDRRDPLEPFNRAMFQFNQDFDEGIARPLAKVYRDTVPAEVRKGVRNFFSNLGDVMVFANDALQLKWHDAINDAGRVMVNTTLGLGGLMDVASELGVEKRDEDFGQTLGYWGVPAGPYLVLPILGPSSARDAVGLVGDYYAWPVSRLDEEGVVWGLVVLRYVQGRADLLGTEGLLEQAALDRYVFMRDAYLQRRESLVRDGRAPKFDDD</sequence>